<reference evidence="1" key="1">
    <citation type="submission" date="2013-07" db="EMBL/GenBank/DDBJ databases">
        <title>The genome of an arbuscular mycorrhizal fungus provides insights into the evolution of the oldest plant symbiosis.</title>
        <authorList>
            <consortium name="DOE Joint Genome Institute"/>
            <person name="Tisserant E."/>
            <person name="Malbreil M."/>
            <person name="Kuo A."/>
            <person name="Kohler A."/>
            <person name="Symeonidi A."/>
            <person name="Balestrini R."/>
            <person name="Charron P."/>
            <person name="Duensing N."/>
            <person name="Frei-dit-Frey N."/>
            <person name="Gianinazzi-Pearson V."/>
            <person name="Gilbert B."/>
            <person name="Handa Y."/>
            <person name="Hijri M."/>
            <person name="Kaul R."/>
            <person name="Kawaguchi M."/>
            <person name="Krajinski F."/>
            <person name="Lammers P."/>
            <person name="Lapierre D."/>
            <person name="Masclaux F.G."/>
            <person name="Murat C."/>
            <person name="Morin E."/>
            <person name="Ndikumana S."/>
            <person name="Pagni M."/>
            <person name="Petitpierre D."/>
            <person name="Requena N."/>
            <person name="Rosikiewicz P."/>
            <person name="Riley R."/>
            <person name="Saito K."/>
            <person name="San Clemente H."/>
            <person name="Shapiro H."/>
            <person name="van Tuinen D."/>
            <person name="Becard G."/>
            <person name="Bonfante P."/>
            <person name="Paszkowski U."/>
            <person name="Shachar-Hill Y."/>
            <person name="Young J.P."/>
            <person name="Sanders I.R."/>
            <person name="Henrissat B."/>
            <person name="Rensing S.A."/>
            <person name="Grigoriev I.V."/>
            <person name="Corradi N."/>
            <person name="Roux C."/>
            <person name="Martin F."/>
        </authorList>
    </citation>
    <scope>NUCLEOTIDE SEQUENCE</scope>
    <source>
        <strain evidence="1">DAOM 197198</strain>
    </source>
</reference>
<dbReference type="EMBL" id="KI281772">
    <property type="protein sequence ID" value="ESA15655.1"/>
    <property type="molecule type" value="Genomic_DNA"/>
</dbReference>
<dbReference type="HOGENOM" id="CLU_093565_0_0_1"/>
<dbReference type="VEuPathDB" id="FungiDB:RhiirFUN_002936"/>
<proteinExistence type="predicted"/>
<dbReference type="AlphaFoldDB" id="U9U5L8"/>
<protein>
    <submittedName>
        <fullName evidence="1">Uncharacterized protein</fullName>
    </submittedName>
</protein>
<gene>
    <name evidence="1" type="ORF">GLOINDRAFT_84298</name>
</gene>
<accession>U9U5L8</accession>
<organism evidence="1">
    <name type="scientific">Rhizophagus irregularis (strain DAOM 181602 / DAOM 197198 / MUCL 43194)</name>
    <name type="common">Arbuscular mycorrhizal fungus</name>
    <name type="synonym">Glomus intraradices</name>
    <dbReference type="NCBI Taxonomy" id="747089"/>
    <lineage>
        <taxon>Eukaryota</taxon>
        <taxon>Fungi</taxon>
        <taxon>Fungi incertae sedis</taxon>
        <taxon>Mucoromycota</taxon>
        <taxon>Glomeromycotina</taxon>
        <taxon>Glomeromycetes</taxon>
        <taxon>Glomerales</taxon>
        <taxon>Glomeraceae</taxon>
        <taxon>Rhizophagus</taxon>
    </lineage>
</organism>
<evidence type="ECO:0000313" key="1">
    <source>
        <dbReference type="EMBL" id="ESA15655.1"/>
    </source>
</evidence>
<sequence>MKSLRGQYIIENSANSGKSIQIFEKIEGTRYTRFLKSLPLELPLYCIKKTISIYFDKIMATYLEKNGACYERKTNLQVHPEDRISIFDHVNIVPMTKRSNVNETTWQNAISNNRSLIVVEKNVPGPCTGAKFLQNTNDICHVIGMMYEKLLTDYNTDLTNEQCFRSISRLRTAAFHDGYIWTRFTNKLAVYGMEMWHISLLVTYKSSRNIQVHRPYWNIRPDVPRLEQRQNALALLNTANQNSRFAEAFQLCTSCVYDTQ</sequence>
<name>U9U5L8_RHIID</name>